<evidence type="ECO:0000313" key="4">
    <source>
        <dbReference type="Proteomes" id="UP000298652"/>
    </source>
</evidence>
<dbReference type="InterPro" id="IPR053781">
    <property type="entry name" value="F-box_AtFBL13-like"/>
</dbReference>
<reference evidence="3" key="1">
    <citation type="submission" date="2019-03" db="EMBL/GenBank/DDBJ databases">
        <title>WGS assembly of Setaria viridis.</title>
        <authorList>
            <person name="Huang P."/>
            <person name="Jenkins J."/>
            <person name="Grimwood J."/>
            <person name="Barry K."/>
            <person name="Healey A."/>
            <person name="Mamidi S."/>
            <person name="Sreedasyam A."/>
            <person name="Shu S."/>
            <person name="Feldman M."/>
            <person name="Wu J."/>
            <person name="Yu Y."/>
            <person name="Chen C."/>
            <person name="Johnson J."/>
            <person name="Rokhsar D."/>
            <person name="Baxter I."/>
            <person name="Schmutz J."/>
            <person name="Brutnell T."/>
            <person name="Kellogg E."/>
        </authorList>
    </citation>
    <scope>NUCLEOTIDE SEQUENCE [LARGE SCALE GENOMIC DNA]</scope>
</reference>
<evidence type="ECO:0000313" key="3">
    <source>
        <dbReference type="EMBL" id="TKW06610.1"/>
    </source>
</evidence>
<organism evidence="3 4">
    <name type="scientific">Setaria viridis</name>
    <name type="common">Green bristlegrass</name>
    <name type="synonym">Setaria italica subsp. viridis</name>
    <dbReference type="NCBI Taxonomy" id="4556"/>
    <lineage>
        <taxon>Eukaryota</taxon>
        <taxon>Viridiplantae</taxon>
        <taxon>Streptophyta</taxon>
        <taxon>Embryophyta</taxon>
        <taxon>Tracheophyta</taxon>
        <taxon>Spermatophyta</taxon>
        <taxon>Magnoliopsida</taxon>
        <taxon>Liliopsida</taxon>
        <taxon>Poales</taxon>
        <taxon>Poaceae</taxon>
        <taxon>PACMAD clade</taxon>
        <taxon>Panicoideae</taxon>
        <taxon>Panicodae</taxon>
        <taxon>Paniceae</taxon>
        <taxon>Cenchrinae</taxon>
        <taxon>Setaria</taxon>
    </lineage>
</organism>
<proteinExistence type="predicted"/>
<dbReference type="CDD" id="cd22160">
    <property type="entry name" value="F-box_AtFBL13-like"/>
    <property type="match status" value="1"/>
</dbReference>
<keyword evidence="4" id="KW-1185">Reference proteome</keyword>
<dbReference type="PANTHER" id="PTHR32141:SF160">
    <property type="entry name" value="F-BOX DOMAIN-CONTAINING PROTEIN"/>
    <property type="match status" value="1"/>
</dbReference>
<feature type="region of interest" description="Disordered" evidence="1">
    <location>
        <begin position="1"/>
        <end position="42"/>
    </location>
</feature>
<dbReference type="InterPro" id="IPR055302">
    <property type="entry name" value="F-box_dom-containing"/>
</dbReference>
<feature type="compositionally biased region" description="Low complexity" evidence="1">
    <location>
        <begin position="15"/>
        <end position="24"/>
    </location>
</feature>
<protein>
    <recommendedName>
        <fullName evidence="2">F-box domain-containing protein</fullName>
    </recommendedName>
</protein>
<evidence type="ECO:0000256" key="1">
    <source>
        <dbReference type="SAM" id="MobiDB-lite"/>
    </source>
</evidence>
<accession>A0A4U6TUN2</accession>
<dbReference type="Gene3D" id="1.20.1280.50">
    <property type="match status" value="1"/>
</dbReference>
<feature type="domain" description="F-box" evidence="2">
    <location>
        <begin position="45"/>
        <end position="84"/>
    </location>
</feature>
<name>A0A4U6TUN2_SETVI</name>
<dbReference type="Gramene" id="TKW06610">
    <property type="protein sequence ID" value="TKW06610"/>
    <property type="gene ID" value="SEVIR_7G251025v2"/>
</dbReference>
<dbReference type="Pfam" id="PF00646">
    <property type="entry name" value="F-box"/>
    <property type="match status" value="1"/>
</dbReference>
<dbReference type="EMBL" id="CM016558">
    <property type="protein sequence ID" value="TKW06610.1"/>
    <property type="molecule type" value="Genomic_DNA"/>
</dbReference>
<evidence type="ECO:0000259" key="2">
    <source>
        <dbReference type="Pfam" id="PF00646"/>
    </source>
</evidence>
<gene>
    <name evidence="3" type="ORF">SEVIR_7G251025v2</name>
</gene>
<dbReference type="Proteomes" id="UP000298652">
    <property type="component" value="Chromosome 7"/>
</dbReference>
<dbReference type="InterPro" id="IPR036047">
    <property type="entry name" value="F-box-like_dom_sf"/>
</dbReference>
<sequence>MPTATIRRPPRRRSSSAVGMVAGAKGKGKGRLRAQGEEEQGLDHISDLPDAVLGDIVSRLPTKDGARTQVLSSRWRRMWLSAPLNLGLHFHPIPLGVIPHILSSHRGPAAASPPPCPATTTRRS</sequence>
<feature type="region of interest" description="Disordered" evidence="1">
    <location>
        <begin position="104"/>
        <end position="124"/>
    </location>
</feature>
<dbReference type="InterPro" id="IPR001810">
    <property type="entry name" value="F-box_dom"/>
</dbReference>
<dbReference type="SUPFAM" id="SSF81383">
    <property type="entry name" value="F-box domain"/>
    <property type="match status" value="1"/>
</dbReference>
<dbReference type="PANTHER" id="PTHR32141">
    <property type="match status" value="1"/>
</dbReference>
<dbReference type="AlphaFoldDB" id="A0A4U6TUN2"/>